<accession>A0ABD3Y738</accession>
<evidence type="ECO:0000313" key="4">
    <source>
        <dbReference type="EMBL" id="KDC50053.1"/>
    </source>
</evidence>
<dbReference type="SUPFAM" id="SSF52151">
    <property type="entry name" value="FabD/lysophospholipase-like"/>
    <property type="match status" value="1"/>
</dbReference>
<dbReference type="GO" id="GO:0016787">
    <property type="term" value="F:hydrolase activity"/>
    <property type="evidence" value="ECO:0007669"/>
    <property type="project" value="UniProtKB-UniRule"/>
</dbReference>
<protein>
    <recommendedName>
        <fullName evidence="3">PNPLA domain-containing protein</fullName>
    </recommendedName>
</protein>
<dbReference type="InterPro" id="IPR043519">
    <property type="entry name" value="NT_sf"/>
</dbReference>
<feature type="active site" description="Nucleophile" evidence="2">
    <location>
        <position position="302"/>
    </location>
</feature>
<evidence type="ECO:0000313" key="5">
    <source>
        <dbReference type="Proteomes" id="UP000027154"/>
    </source>
</evidence>
<dbReference type="AlphaFoldDB" id="A0ABD3Y738"/>
<keyword evidence="2" id="KW-0378">Hydrolase</keyword>
<keyword evidence="2" id="KW-0442">Lipid degradation</keyword>
<keyword evidence="1 2" id="KW-0443">Lipid metabolism</keyword>
<dbReference type="Proteomes" id="UP000027154">
    <property type="component" value="Unassembled WGS sequence"/>
</dbReference>
<dbReference type="InterPro" id="IPR016035">
    <property type="entry name" value="Acyl_Trfase/lysoPLipase"/>
</dbReference>
<organism evidence="4 5">
    <name type="scientific">Pseudoalteromonas fuliginea</name>
    <dbReference type="NCBI Taxonomy" id="1872678"/>
    <lineage>
        <taxon>Bacteria</taxon>
        <taxon>Pseudomonadati</taxon>
        <taxon>Pseudomonadota</taxon>
        <taxon>Gammaproteobacteria</taxon>
        <taxon>Alteromonadales</taxon>
        <taxon>Pseudoalteromonadaceae</taxon>
        <taxon>Pseudoalteromonas</taxon>
    </lineage>
</organism>
<proteinExistence type="predicted"/>
<dbReference type="InterPro" id="IPR002641">
    <property type="entry name" value="PNPLA_dom"/>
</dbReference>
<dbReference type="Gene3D" id="3.30.460.10">
    <property type="entry name" value="Beta Polymerase, domain 2"/>
    <property type="match status" value="1"/>
</dbReference>
<dbReference type="Pfam" id="PF24402">
    <property type="entry name" value="iHKD"/>
    <property type="match status" value="1"/>
</dbReference>
<gene>
    <name evidence="4" type="ORF">DC53_14200</name>
</gene>
<dbReference type="Pfam" id="PF01734">
    <property type="entry name" value="Patatin"/>
    <property type="match status" value="1"/>
</dbReference>
<dbReference type="GO" id="GO:0016042">
    <property type="term" value="P:lipid catabolic process"/>
    <property type="evidence" value="ECO:0007669"/>
    <property type="project" value="UniProtKB-UniRule"/>
</dbReference>
<feature type="active site" description="Proton acceptor" evidence="2">
    <location>
        <position position="456"/>
    </location>
</feature>
<dbReference type="PANTHER" id="PTHR46394">
    <property type="entry name" value="ANNEXIN"/>
    <property type="match status" value="1"/>
</dbReference>
<evidence type="ECO:0000259" key="3">
    <source>
        <dbReference type="PROSITE" id="PS51635"/>
    </source>
</evidence>
<dbReference type="InterPro" id="IPR057070">
    <property type="entry name" value="HKD_inactive"/>
</dbReference>
<dbReference type="InterPro" id="IPR052580">
    <property type="entry name" value="Lipid_Hydrolase"/>
</dbReference>
<dbReference type="PANTHER" id="PTHR46394:SF1">
    <property type="entry name" value="PNPLA DOMAIN-CONTAINING PROTEIN"/>
    <property type="match status" value="1"/>
</dbReference>
<feature type="short sequence motif" description="DGA/G" evidence="2">
    <location>
        <begin position="456"/>
        <end position="458"/>
    </location>
</feature>
<reference evidence="4 5" key="1">
    <citation type="submission" date="2014-04" db="EMBL/GenBank/DDBJ databases">
        <title>Pseudoalteromonas galatheae sp. nov., isolated from a deep-sea polychaete near Canal Concepcion, Chile.</title>
        <authorList>
            <person name="Machado H.R."/>
            <person name="Gram L."/>
            <person name="Vynne N.G."/>
        </authorList>
    </citation>
    <scope>NUCLEOTIDE SEQUENCE [LARGE SCALE GENOMIC DNA]</scope>
    <source>
        <strain evidence="4 5">KMM216</strain>
    </source>
</reference>
<dbReference type="EMBL" id="JJNZ01000048">
    <property type="protein sequence ID" value="KDC50053.1"/>
    <property type="molecule type" value="Genomic_DNA"/>
</dbReference>
<feature type="short sequence motif" description="GXSXG" evidence="2">
    <location>
        <begin position="300"/>
        <end position="304"/>
    </location>
</feature>
<sequence length="896" mass="100156">MEYIDLNNKDIFLLNELDDSTVVDAIQKKFDDFLNNDPMLSSVFTKLKEASIPAVIFGGWVRDQYLSCTRNVELSPRDIDIVVDLPKGISLESILSKDNKKTMFGGYVAKTTISSLDIWDIKNTYLINSLSLESSLTVLPSTTVFSINSIIFYPSQLHQKAKVLESGFIDAIDKGTISFKSSRVPFPTVQVARAVMYSAKCSFELHSDVKKFIHQVCISPYDVETIFEGINNYCPSKYKEKANHIFTQILKEAGLEYLPKTHFFNHCWGVFEGGGVRGAALAGAYKAAVSSGINFGRVAGTSAGSIVAALVASGATPEFILNQLEKKDFNDFMKTTLTKDNAFGSKSLWRHLTKPINGLPGELVDIWKNSGKYSSIEIQTWLDRILCEQLGIRPPVRFSDLTIPLYIVASDIAAGKPRLWSKEETPNESVAFAVRCSSSIPLYFQPVSDGTSLLVDGGMISNVPSWVFSTPEMQKKSSRILCFRLQDTTNSEITSLTGFIESLVSTVINGGTEIQLQMQNNTYAVNIPTGEYKATDFDRVDLEAKNWLIKSGFDSVKEFVRDERIAVRNRSENIIYKGFDEKLLLIVEYLNEATDEVLIVSSNSYWLYFVFPSVVFALDRGVNVNILLKPAKPDDKDEIYRQRLLKDIGAGLFSNEEIPFEGVLLDRFNERAIAAISTADGVVGRDYQYSEEKIRVYSNRSYDSPILNALNNQIEADIFENNKNVNITIESIPPEQVFEKLKEISQYKNSTFTLESVSLSDKLMTLDLHVKEYKLAQVALLASIFKKANIALFSPATFKTSLGVNSIITPPIIEKVGSEFVIIEGHTRFYYALKNNIHSIKAIIINGVTGILPAKPRAISMLNLVSDTLDKSELFDNFDNNQMRPIESVMHPVDDS</sequence>
<comment type="caution">
    <text evidence="4">The sequence shown here is derived from an EMBL/GenBank/DDBJ whole genome shotgun (WGS) entry which is preliminary data.</text>
</comment>
<evidence type="ECO:0000256" key="1">
    <source>
        <dbReference type="ARBA" id="ARBA00023098"/>
    </source>
</evidence>
<feature type="short sequence motif" description="GXGXXG" evidence="2">
    <location>
        <begin position="273"/>
        <end position="278"/>
    </location>
</feature>
<dbReference type="Gene3D" id="3.40.1090.10">
    <property type="entry name" value="Cytosolic phospholipase A2 catalytic domain"/>
    <property type="match status" value="2"/>
</dbReference>
<evidence type="ECO:0000256" key="2">
    <source>
        <dbReference type="PROSITE-ProRule" id="PRU01161"/>
    </source>
</evidence>
<dbReference type="PROSITE" id="PS51635">
    <property type="entry name" value="PNPLA"/>
    <property type="match status" value="1"/>
</dbReference>
<name>A0ABD3Y738_9GAMM</name>
<feature type="domain" description="PNPLA" evidence="3">
    <location>
        <begin position="269"/>
        <end position="469"/>
    </location>
</feature>